<dbReference type="SMART" id="SM00225">
    <property type="entry name" value="BTB"/>
    <property type="match status" value="1"/>
</dbReference>
<name>A0A2C5Z177_9HYPO</name>
<dbReference type="Proteomes" id="UP000226431">
    <property type="component" value="Unassembled WGS sequence"/>
</dbReference>
<proteinExistence type="predicted"/>
<feature type="compositionally biased region" description="Low complexity" evidence="1">
    <location>
        <begin position="289"/>
        <end position="300"/>
    </location>
</feature>
<dbReference type="PANTHER" id="PTHR47843:SF5">
    <property type="entry name" value="BTB_POZ DOMAIN PROTEIN"/>
    <property type="match status" value="1"/>
</dbReference>
<dbReference type="CDD" id="cd18186">
    <property type="entry name" value="BTB_POZ_ZBTB_KLHL-like"/>
    <property type="match status" value="1"/>
</dbReference>
<keyword evidence="4" id="KW-1185">Reference proteome</keyword>
<feature type="region of interest" description="Disordered" evidence="1">
    <location>
        <begin position="279"/>
        <end position="300"/>
    </location>
</feature>
<dbReference type="EMBL" id="NJES01000209">
    <property type="protein sequence ID" value="PHH75565.1"/>
    <property type="molecule type" value="Genomic_DNA"/>
</dbReference>
<evidence type="ECO:0000313" key="4">
    <source>
        <dbReference type="Proteomes" id="UP000226431"/>
    </source>
</evidence>
<dbReference type="InterPro" id="IPR000210">
    <property type="entry name" value="BTB/POZ_dom"/>
</dbReference>
<evidence type="ECO:0000256" key="1">
    <source>
        <dbReference type="SAM" id="MobiDB-lite"/>
    </source>
</evidence>
<gene>
    <name evidence="3" type="ORF">CDD80_2266</name>
</gene>
<dbReference type="OrthoDB" id="6359816at2759"/>
<dbReference type="Pfam" id="PF00651">
    <property type="entry name" value="BTB"/>
    <property type="match status" value="1"/>
</dbReference>
<evidence type="ECO:0000259" key="2">
    <source>
        <dbReference type="PROSITE" id="PS50097"/>
    </source>
</evidence>
<sequence>MSNHSPTHLDDISDVKFESHVNMSGFQPEVVKRLVQFIYTGDYDGPDEESSDMKKEDSVTKSQAKLRKAHALHRGMVDIALRYDITGLVAKAKSKMGDDDDGDNYTQDLHQWPADTSSASSSWNGHLPRAVRSALETTENSKLLEILSTEAMANFPGLIFGQAHPNSNAFSTFFLNVFRKCDELFEAHRRKEKDQVLDTLKKDLMIATYHGIFCDLKLLSQGTEFTVHKAIVCSRSSGIKEWLSKPFQEPVIDMSDFQPDTVRRLVQFIYTGDYDVPSDVSENDRMNTEENATPSTTNTASSSFKLHEEMIVIASRYGFPDLIKMAANKANNVQSSRGIKRKRSEEYDRDPNRVMHCIRELTSKAAENSRLFEVLSTEVTLNLGHIPGITENNHESVANFVFKVLTEFDRLFDAQKLKNRVERNMLKKDIKSKQLLLDRSIALHQDAWGLVGMVDRNAARLEELRGLLTELMNIQGHEIRILEERLDKLTLN</sequence>
<dbReference type="InterPro" id="IPR011333">
    <property type="entry name" value="SKP1/BTB/POZ_sf"/>
</dbReference>
<reference evidence="3 4" key="1">
    <citation type="submission" date="2017-06" db="EMBL/GenBank/DDBJ databases">
        <title>Ant-infecting Ophiocordyceps genomes reveal a high diversity of potential behavioral manipulation genes and a possible major role for enterotoxins.</title>
        <authorList>
            <person name="De Bekker C."/>
            <person name="Evans H.C."/>
            <person name="Brachmann A."/>
            <person name="Hughes D.P."/>
        </authorList>
    </citation>
    <scope>NUCLEOTIDE SEQUENCE [LARGE SCALE GENOMIC DNA]</scope>
    <source>
        <strain evidence="3 4">Map16</strain>
    </source>
</reference>
<dbReference type="SUPFAM" id="SSF54695">
    <property type="entry name" value="POZ domain"/>
    <property type="match status" value="1"/>
</dbReference>
<protein>
    <recommendedName>
        <fullName evidence="2">BTB domain-containing protein</fullName>
    </recommendedName>
</protein>
<dbReference type="AlphaFoldDB" id="A0A2C5Z177"/>
<dbReference type="Gene3D" id="3.30.710.10">
    <property type="entry name" value="Potassium Channel Kv1.1, Chain A"/>
    <property type="match status" value="2"/>
</dbReference>
<evidence type="ECO:0000313" key="3">
    <source>
        <dbReference type="EMBL" id="PHH75565.1"/>
    </source>
</evidence>
<feature type="domain" description="BTB" evidence="2">
    <location>
        <begin position="214"/>
        <end position="278"/>
    </location>
</feature>
<organism evidence="3 4">
    <name type="scientific">Ophiocordyceps camponoti-rufipedis</name>
    <dbReference type="NCBI Taxonomy" id="2004952"/>
    <lineage>
        <taxon>Eukaryota</taxon>
        <taxon>Fungi</taxon>
        <taxon>Dikarya</taxon>
        <taxon>Ascomycota</taxon>
        <taxon>Pezizomycotina</taxon>
        <taxon>Sordariomycetes</taxon>
        <taxon>Hypocreomycetidae</taxon>
        <taxon>Hypocreales</taxon>
        <taxon>Ophiocordycipitaceae</taxon>
        <taxon>Ophiocordyceps</taxon>
    </lineage>
</organism>
<dbReference type="PROSITE" id="PS50097">
    <property type="entry name" value="BTB"/>
    <property type="match status" value="1"/>
</dbReference>
<dbReference type="PANTHER" id="PTHR47843">
    <property type="entry name" value="BTB DOMAIN-CONTAINING PROTEIN-RELATED"/>
    <property type="match status" value="1"/>
</dbReference>
<accession>A0A2C5Z177</accession>
<comment type="caution">
    <text evidence="3">The sequence shown here is derived from an EMBL/GenBank/DDBJ whole genome shotgun (WGS) entry which is preliminary data.</text>
</comment>